<evidence type="ECO:0000313" key="13">
    <source>
        <dbReference type="EMBL" id="KZP15090.1"/>
    </source>
</evidence>
<dbReference type="InterPro" id="IPR050173">
    <property type="entry name" value="ABC_transporter_C-like"/>
</dbReference>
<organism evidence="13 14">
    <name type="scientific">Athelia psychrophila</name>
    <dbReference type="NCBI Taxonomy" id="1759441"/>
    <lineage>
        <taxon>Eukaryota</taxon>
        <taxon>Fungi</taxon>
        <taxon>Dikarya</taxon>
        <taxon>Basidiomycota</taxon>
        <taxon>Agaricomycotina</taxon>
        <taxon>Agaricomycetes</taxon>
        <taxon>Agaricomycetidae</taxon>
        <taxon>Atheliales</taxon>
        <taxon>Atheliaceae</taxon>
        <taxon>Athelia</taxon>
    </lineage>
</organism>
<dbReference type="EMBL" id="KV417609">
    <property type="protein sequence ID" value="KZP15090.1"/>
    <property type="molecule type" value="Genomic_DNA"/>
</dbReference>
<comment type="subcellular location">
    <subcellularLocation>
        <location evidence="1">Membrane</location>
        <topology evidence="1">Multi-pass membrane protein</topology>
    </subcellularLocation>
</comment>
<evidence type="ECO:0000256" key="1">
    <source>
        <dbReference type="ARBA" id="ARBA00004141"/>
    </source>
</evidence>
<evidence type="ECO:0000259" key="12">
    <source>
        <dbReference type="PROSITE" id="PS50929"/>
    </source>
</evidence>
<feature type="transmembrane region" description="Helical" evidence="10">
    <location>
        <begin position="332"/>
        <end position="349"/>
    </location>
</feature>
<protein>
    <submittedName>
        <fullName evidence="13">Multidrug resistance-associated ABC transporter</fullName>
    </submittedName>
</protein>
<dbReference type="GO" id="GO:0016887">
    <property type="term" value="F:ATP hydrolysis activity"/>
    <property type="evidence" value="ECO:0007669"/>
    <property type="project" value="InterPro"/>
</dbReference>
<feature type="transmembrane region" description="Helical" evidence="10">
    <location>
        <begin position="1117"/>
        <end position="1143"/>
    </location>
</feature>
<dbReference type="CDD" id="cd03244">
    <property type="entry name" value="ABCC_MRP_domain2"/>
    <property type="match status" value="1"/>
</dbReference>
<dbReference type="InterPro" id="IPR017871">
    <property type="entry name" value="ABC_transporter-like_CS"/>
</dbReference>
<dbReference type="STRING" id="436010.A0A166DUN6"/>
<feature type="transmembrane region" description="Helical" evidence="10">
    <location>
        <begin position="297"/>
        <end position="320"/>
    </location>
</feature>
<feature type="transmembrane region" description="Helical" evidence="10">
    <location>
        <begin position="1163"/>
        <end position="1184"/>
    </location>
</feature>
<accession>A0A166DUN6</accession>
<feature type="transmembrane region" description="Helical" evidence="10">
    <location>
        <begin position="1024"/>
        <end position="1049"/>
    </location>
</feature>
<dbReference type="SUPFAM" id="SSF52540">
    <property type="entry name" value="P-loop containing nucleoside triphosphate hydrolases"/>
    <property type="match status" value="2"/>
</dbReference>
<feature type="domain" description="ABC transporter" evidence="11">
    <location>
        <begin position="1302"/>
        <end position="1539"/>
    </location>
</feature>
<evidence type="ECO:0000256" key="9">
    <source>
        <dbReference type="SAM" id="MobiDB-lite"/>
    </source>
</evidence>
<feature type="region of interest" description="Disordered" evidence="9">
    <location>
        <begin position="388"/>
        <end position="454"/>
    </location>
</feature>
<reference evidence="13 14" key="1">
    <citation type="journal article" date="2016" name="Mol. Biol. Evol.">
        <title>Comparative Genomics of Early-Diverging Mushroom-Forming Fungi Provides Insights into the Origins of Lignocellulose Decay Capabilities.</title>
        <authorList>
            <person name="Nagy L.G."/>
            <person name="Riley R."/>
            <person name="Tritt A."/>
            <person name="Adam C."/>
            <person name="Daum C."/>
            <person name="Floudas D."/>
            <person name="Sun H."/>
            <person name="Yadav J.S."/>
            <person name="Pangilinan J."/>
            <person name="Larsson K.H."/>
            <person name="Matsuura K."/>
            <person name="Barry K."/>
            <person name="Labutti K."/>
            <person name="Kuo R."/>
            <person name="Ohm R.A."/>
            <person name="Bhattacharya S.S."/>
            <person name="Shirouzu T."/>
            <person name="Yoshinaga Y."/>
            <person name="Martin F.M."/>
            <person name="Grigoriev I.V."/>
            <person name="Hibbett D.S."/>
        </authorList>
    </citation>
    <scope>NUCLEOTIDE SEQUENCE [LARGE SCALE GENOMIC DNA]</scope>
    <source>
        <strain evidence="13 14">CBS 109695</strain>
    </source>
</reference>
<evidence type="ECO:0000256" key="3">
    <source>
        <dbReference type="ARBA" id="ARBA00022692"/>
    </source>
</evidence>
<dbReference type="PROSITE" id="PS50893">
    <property type="entry name" value="ABC_TRANSPORTER_2"/>
    <property type="match status" value="2"/>
</dbReference>
<evidence type="ECO:0000256" key="7">
    <source>
        <dbReference type="ARBA" id="ARBA00022989"/>
    </source>
</evidence>
<dbReference type="GO" id="GO:0005524">
    <property type="term" value="F:ATP binding"/>
    <property type="evidence" value="ECO:0007669"/>
    <property type="project" value="UniProtKB-KW"/>
</dbReference>
<keyword evidence="14" id="KW-1185">Reference proteome</keyword>
<keyword evidence="7 10" id="KW-1133">Transmembrane helix</keyword>
<evidence type="ECO:0000256" key="10">
    <source>
        <dbReference type="SAM" id="Phobius"/>
    </source>
</evidence>
<dbReference type="GO" id="GO:0016020">
    <property type="term" value="C:membrane"/>
    <property type="evidence" value="ECO:0007669"/>
    <property type="project" value="UniProtKB-SubCell"/>
</dbReference>
<feature type="transmembrane region" description="Helical" evidence="10">
    <location>
        <begin position="180"/>
        <end position="198"/>
    </location>
</feature>
<keyword evidence="2" id="KW-0813">Transport</keyword>
<dbReference type="PANTHER" id="PTHR24223">
    <property type="entry name" value="ATP-BINDING CASSETTE SUB-FAMILY C"/>
    <property type="match status" value="1"/>
</dbReference>
<feature type="transmembrane region" description="Helical" evidence="10">
    <location>
        <begin position="87"/>
        <end position="108"/>
    </location>
</feature>
<dbReference type="Pfam" id="PF00005">
    <property type="entry name" value="ABC_tran"/>
    <property type="match status" value="2"/>
</dbReference>
<keyword evidence="6" id="KW-0067">ATP-binding</keyword>
<feature type="transmembrane region" description="Helical" evidence="10">
    <location>
        <begin position="508"/>
        <end position="526"/>
    </location>
</feature>
<dbReference type="Pfam" id="PF00664">
    <property type="entry name" value="ABC_membrane"/>
    <property type="match status" value="2"/>
</dbReference>
<feature type="transmembrane region" description="Helical" evidence="10">
    <location>
        <begin position="114"/>
        <end position="134"/>
    </location>
</feature>
<dbReference type="PROSITE" id="PS00211">
    <property type="entry name" value="ABC_TRANSPORTER_1"/>
    <property type="match status" value="1"/>
</dbReference>
<name>A0A166DUN6_9AGAM</name>
<dbReference type="SMART" id="SM00382">
    <property type="entry name" value="AAA"/>
    <property type="match status" value="2"/>
</dbReference>
<evidence type="ECO:0000256" key="4">
    <source>
        <dbReference type="ARBA" id="ARBA00022737"/>
    </source>
</evidence>
<feature type="compositionally biased region" description="Basic and acidic residues" evidence="9">
    <location>
        <begin position="444"/>
        <end position="453"/>
    </location>
</feature>
<evidence type="ECO:0000256" key="6">
    <source>
        <dbReference type="ARBA" id="ARBA00022840"/>
    </source>
</evidence>
<dbReference type="Proteomes" id="UP000076532">
    <property type="component" value="Unassembled WGS sequence"/>
</dbReference>
<dbReference type="Gene3D" id="1.20.1560.10">
    <property type="entry name" value="ABC transporter type 1, transmembrane domain"/>
    <property type="match status" value="2"/>
</dbReference>
<dbReference type="InterPro" id="IPR027417">
    <property type="entry name" value="P-loop_NTPase"/>
</dbReference>
<dbReference type="Gene3D" id="3.40.50.300">
    <property type="entry name" value="P-loop containing nucleotide triphosphate hydrolases"/>
    <property type="match status" value="2"/>
</dbReference>
<feature type="compositionally biased region" description="Low complexity" evidence="9">
    <location>
        <begin position="416"/>
        <end position="426"/>
    </location>
</feature>
<evidence type="ECO:0000256" key="2">
    <source>
        <dbReference type="ARBA" id="ARBA00022448"/>
    </source>
</evidence>
<dbReference type="CDD" id="cd18596">
    <property type="entry name" value="ABC_6TM_VMR1_D1_like"/>
    <property type="match status" value="1"/>
</dbReference>
<feature type="domain" description="ABC transmembrane type-1" evidence="12">
    <location>
        <begin position="297"/>
        <end position="607"/>
    </location>
</feature>
<dbReference type="CDD" id="cd18604">
    <property type="entry name" value="ABC_6TM_VMR1_D2_like"/>
    <property type="match status" value="1"/>
</dbReference>
<proteinExistence type="predicted"/>
<feature type="transmembrane region" description="Helical" evidence="10">
    <location>
        <begin position="33"/>
        <end position="57"/>
    </location>
</feature>
<keyword evidence="8 10" id="KW-0472">Membrane</keyword>
<dbReference type="SUPFAM" id="SSF90123">
    <property type="entry name" value="ABC transporter transmembrane region"/>
    <property type="match status" value="2"/>
</dbReference>
<evidence type="ECO:0000259" key="11">
    <source>
        <dbReference type="PROSITE" id="PS50893"/>
    </source>
</evidence>
<evidence type="ECO:0000313" key="14">
    <source>
        <dbReference type="Proteomes" id="UP000076532"/>
    </source>
</evidence>
<sequence>MAPTLSALVIIIILFLYLFTQFAQIVTNSLDSFPSIMLHALVVPACLATISAIQFGLRGVPLMFTNRTAITDPEARISVTRPGGWKLLKLLGCLALLGLSIASLVIHSAEDGAFVARLSMCITFAYATVLGTFSTFGASKLASYHLTLLLLVTFGIYAYRDIFPLAQYDKQPMDLSEGKLLWPTICVLGVTGILVTLLTPRKYIPIDPEHPSPNPSPEQTASPLSLALWTFLDPVIYLANRVSHLTYEQLPPLADSDEAHNLVKRSFPELDPFSQSKKQHIFWGFFRVYRYEYIAQFLLLIVQVFAQMASPIGITGLLKYMERGGEGSTVRPWFWIVWLFLGPTVNSICSQLNSYLGTRTVVQMEAIITQLVFEHALRIRMKADVHESPESTSDNVLASDTPDSSSIAESTVAEPSADAGSAASSVKGKKKAHSEETASVSSATRKDKSKGVSEKTSANLLGRINNLVSTDLGNITEARIWPWLTLYLPLQVALCVVFLYIILGWSCFVGFAVMALCFPMPGYIANQMQSAQMEKMNQSDNRVQAVTETLNVLRMIKLFGWEDKTNERLRKTRDEELLWTKKIRIFQIINTNINYCMPIFTMIATFITYNLARKNSICRVKLSIFFAARYLWRFNFYPRAFKARKVSLDRLNAFLHDTELLDTFSAELSSPNAQHVEVSTVDNEAIGFADANFSWSENVSDGTVTPSGRKFQLQLEGEVFFKRGALNMVVGPTGSGKTSLLMALLGEMHFIQTGPGSWFNLPKKGGVAYAAQESWVQNETIKNNILFGAPYDEARYTKVLHQCALTRDLELFDAGDETEVGEKGLTLSGGQKARVTLARAVYSSADIVLLDDVLAALDVHTSKWIADNCFTGDLMKGRTIILVTHNIAMIGPIAQFVLSLRTDGRILSQGTVSQALSTDEALAQEEEQEKEIIEKAETEIDPQTEKKPDGKLIVAENIAEGRVTWAALRSFFLGVGGKRPAIFWIAYIGLALAGGFTDSFGPWWLGRWAAQYETHLPNEVSVSYYMAVYISGLALDAMVYSVGALIWMYGSLRVARAIHQELVDAVLGTTLRWLDKTPLGRIVSRLTNDIRALDGPVTNNFNVVVDISFFLLVKLGLVVYISPAFIFPSVLMILIGMWCGNVYNKAVLPVKREMNNSRSPILAHFGAAIAGIVSIRAYDAQAAFRMSSLARIDKYTRTARTFNNLGCWVAVRIDLLSAALAAALATYFIYGGSQSSSASSAGFSLNLVSGFSRMVLWWVKSLNDFEVSSALERIQEYCVIEQEPAATEGGQPPAYWPASGEIAVERLSARYSKDGPKVLHDISFHVKSGERIGIVGRTGSGKSSLTLALLRCILTEGNVYYDGLPTHSINLDALRSNITIIPQSPELLSGTLRQNLDPFDQYDDATLNDALRGAGLHSLQSDMTEGKLTLDSQISSGGGNVSVGQRQILALARALVRGSKLLILDEATSAIDYKTDSVIQTSLRNELGSDVTLITVAHRLQTIMDADRIMVLDAGHIAEFDSPTELLRNEKGRLRALVDESKDRDVLLAMAAAGRASDAHTIIR</sequence>
<dbReference type="FunFam" id="3.40.50.300:FF:000973">
    <property type="entry name" value="Multidrug resistance-associated protein 4"/>
    <property type="match status" value="1"/>
</dbReference>
<dbReference type="FunFam" id="1.20.1560.10:FF:000013">
    <property type="entry name" value="ABC transporter C family member 2"/>
    <property type="match status" value="1"/>
</dbReference>
<dbReference type="PROSITE" id="PS50929">
    <property type="entry name" value="ABC_TM1F"/>
    <property type="match status" value="2"/>
</dbReference>
<dbReference type="CDD" id="cd03250">
    <property type="entry name" value="ABCC_MRP_domain1"/>
    <property type="match status" value="1"/>
</dbReference>
<evidence type="ECO:0000256" key="8">
    <source>
        <dbReference type="ARBA" id="ARBA00023136"/>
    </source>
</evidence>
<keyword evidence="3 10" id="KW-0812">Transmembrane</keyword>
<dbReference type="FunFam" id="3.40.50.300:FF:000838">
    <property type="entry name" value="ABC multidrug transporter (Eurofung)"/>
    <property type="match status" value="1"/>
</dbReference>
<dbReference type="InterPro" id="IPR003593">
    <property type="entry name" value="AAA+_ATPase"/>
</dbReference>
<dbReference type="GO" id="GO:0140359">
    <property type="term" value="F:ABC-type transporter activity"/>
    <property type="evidence" value="ECO:0007669"/>
    <property type="project" value="InterPro"/>
</dbReference>
<dbReference type="InterPro" id="IPR003439">
    <property type="entry name" value="ABC_transporter-like_ATP-bd"/>
</dbReference>
<dbReference type="OrthoDB" id="6500128at2759"/>
<keyword evidence="5" id="KW-0547">Nucleotide-binding</keyword>
<evidence type="ECO:0000256" key="5">
    <source>
        <dbReference type="ARBA" id="ARBA00022741"/>
    </source>
</evidence>
<feature type="transmembrane region" description="Helical" evidence="10">
    <location>
        <begin position="480"/>
        <end position="502"/>
    </location>
</feature>
<feature type="transmembrane region" description="Helical" evidence="10">
    <location>
        <begin position="141"/>
        <end position="160"/>
    </location>
</feature>
<feature type="domain" description="ABC transporter" evidence="11">
    <location>
        <begin position="699"/>
        <end position="934"/>
    </location>
</feature>
<keyword evidence="4" id="KW-0677">Repeat</keyword>
<dbReference type="InterPro" id="IPR036640">
    <property type="entry name" value="ABC1_TM_sf"/>
</dbReference>
<gene>
    <name evidence="13" type="ORF">FIBSPDRAFT_833469</name>
</gene>
<feature type="transmembrane region" description="Helical" evidence="10">
    <location>
        <begin position="981"/>
        <end position="1004"/>
    </location>
</feature>
<feature type="transmembrane region" description="Helical" evidence="10">
    <location>
        <begin position="1205"/>
        <end position="1230"/>
    </location>
</feature>
<feature type="compositionally biased region" description="Polar residues" evidence="9">
    <location>
        <begin position="390"/>
        <end position="409"/>
    </location>
</feature>
<feature type="domain" description="ABC transmembrane type-1" evidence="12">
    <location>
        <begin position="985"/>
        <end position="1257"/>
    </location>
</feature>
<dbReference type="PANTHER" id="PTHR24223:SF356">
    <property type="entry name" value="ATP-BINDING CASSETTE TRANSPORTER ABC4"/>
    <property type="match status" value="1"/>
</dbReference>
<dbReference type="InterPro" id="IPR011527">
    <property type="entry name" value="ABC1_TM_dom"/>
</dbReference>